<keyword evidence="1" id="KW-0175">Coiled coil</keyword>
<feature type="coiled-coil region" evidence="1">
    <location>
        <begin position="51"/>
        <end position="78"/>
    </location>
</feature>
<organism evidence="2 3">
    <name type="scientific">Paramarasmius palmivorus</name>
    <dbReference type="NCBI Taxonomy" id="297713"/>
    <lineage>
        <taxon>Eukaryota</taxon>
        <taxon>Fungi</taxon>
        <taxon>Dikarya</taxon>
        <taxon>Basidiomycota</taxon>
        <taxon>Agaricomycotina</taxon>
        <taxon>Agaricomycetes</taxon>
        <taxon>Agaricomycetidae</taxon>
        <taxon>Agaricales</taxon>
        <taxon>Marasmiineae</taxon>
        <taxon>Marasmiaceae</taxon>
        <taxon>Paramarasmius</taxon>
    </lineage>
</organism>
<dbReference type="Proteomes" id="UP001383192">
    <property type="component" value="Unassembled WGS sequence"/>
</dbReference>
<proteinExistence type="predicted"/>
<name>A0AAW0BBG6_9AGAR</name>
<dbReference type="InterPro" id="IPR032675">
    <property type="entry name" value="LRR_dom_sf"/>
</dbReference>
<evidence type="ECO:0000256" key="1">
    <source>
        <dbReference type="SAM" id="Coils"/>
    </source>
</evidence>
<comment type="caution">
    <text evidence="2">The sequence shown here is derived from an EMBL/GenBank/DDBJ whole genome shotgun (WGS) entry which is preliminary data.</text>
</comment>
<evidence type="ECO:0000313" key="2">
    <source>
        <dbReference type="EMBL" id="KAK7023399.1"/>
    </source>
</evidence>
<dbReference type="Gene3D" id="3.80.10.10">
    <property type="entry name" value="Ribonuclease Inhibitor"/>
    <property type="match status" value="1"/>
</dbReference>
<sequence>MDSIVLCDNCQYDFLPKDSRPLFPILDNLNDLLRSNQLPSRTDAEKEQSYIEAEGRELARCEQEITRLHNALAKLETHRNAVAERIKRFHSWHSPIRRLPVEVLEKILGLVCAPESGGYALDFRRRGSIRAPVLALTHVSHWLRAVASASPSLWSSIRIELSYYKATEDRMIQFESLLALYLSNSKNHPLHLINLCYYHPHNASVTKVLTPHIPRVARLDLVGPETLQTLYDHLPEWLGNAPHTAPILSDIKIYCSHLDLNKLPCHQLRVLEVVDIVDASSIAPVLKHCTNLHSLILHLPDTGSTQALDTEARIEMPSLQQLSITVDRALGLSLLLRPLVLPSLSSFRLVSSKDALSLAPVTDLICRSKCHLNAFAVETQRKSSIPSAELDDFLRSCPSLSRLEANLPISGGGATKPGEFMCKLLDALASLSVSSSESDMQGIPFPSSGVVYLSIYEHGYSLDAQIVDKILRQLEARTGALNNYREKVPVLRWKWDLWFETLWERVPDVMEEFNTRIENLAKNGLMCSIRSKGPLY</sequence>
<gene>
    <name evidence="2" type="ORF">VNI00_016814</name>
</gene>
<evidence type="ECO:0000313" key="3">
    <source>
        <dbReference type="Proteomes" id="UP001383192"/>
    </source>
</evidence>
<dbReference type="AlphaFoldDB" id="A0AAW0BBG6"/>
<keyword evidence="3" id="KW-1185">Reference proteome</keyword>
<reference evidence="2 3" key="1">
    <citation type="submission" date="2024-01" db="EMBL/GenBank/DDBJ databases">
        <title>A draft genome for a cacao thread blight-causing isolate of Paramarasmius palmivorus.</title>
        <authorList>
            <person name="Baruah I.K."/>
            <person name="Bukari Y."/>
            <person name="Amoako-Attah I."/>
            <person name="Meinhardt L.W."/>
            <person name="Bailey B.A."/>
            <person name="Cohen S.P."/>
        </authorList>
    </citation>
    <scope>NUCLEOTIDE SEQUENCE [LARGE SCALE GENOMIC DNA]</scope>
    <source>
        <strain evidence="2 3">GH-12</strain>
    </source>
</reference>
<dbReference type="EMBL" id="JAYKXP010000141">
    <property type="protein sequence ID" value="KAK7023399.1"/>
    <property type="molecule type" value="Genomic_DNA"/>
</dbReference>
<accession>A0AAW0BBG6</accession>
<evidence type="ECO:0008006" key="4">
    <source>
        <dbReference type="Google" id="ProtNLM"/>
    </source>
</evidence>
<protein>
    <recommendedName>
        <fullName evidence="4">F-box domain-containing protein</fullName>
    </recommendedName>
</protein>